<dbReference type="GO" id="GO:0016746">
    <property type="term" value="F:acyltransferase activity"/>
    <property type="evidence" value="ECO:0007669"/>
    <property type="project" value="UniProtKB-KW"/>
</dbReference>
<dbReference type="FunFam" id="3.30.559.10:FF:000008">
    <property type="entry name" value="Tryptamine hydroxycinnamoyl transferase"/>
    <property type="match status" value="1"/>
</dbReference>
<dbReference type="Proteomes" id="UP001177140">
    <property type="component" value="Unassembled WGS sequence"/>
</dbReference>
<proteinExistence type="inferred from homology"/>
<evidence type="ECO:0000256" key="4">
    <source>
        <dbReference type="SAM" id="MobiDB-lite"/>
    </source>
</evidence>
<evidence type="ECO:0000256" key="2">
    <source>
        <dbReference type="ARBA" id="ARBA00022679"/>
    </source>
</evidence>
<gene>
    <name evidence="5" type="ORF">MKW94_022886</name>
</gene>
<dbReference type="AlphaFoldDB" id="A0AA41VY19"/>
<dbReference type="Gene3D" id="3.30.559.10">
    <property type="entry name" value="Chloramphenicol acetyltransferase-like domain"/>
    <property type="match status" value="2"/>
</dbReference>
<evidence type="ECO:0000256" key="3">
    <source>
        <dbReference type="ARBA" id="ARBA00023315"/>
    </source>
</evidence>
<organism evidence="5 6">
    <name type="scientific">Papaver nudicaule</name>
    <name type="common">Iceland poppy</name>
    <dbReference type="NCBI Taxonomy" id="74823"/>
    <lineage>
        <taxon>Eukaryota</taxon>
        <taxon>Viridiplantae</taxon>
        <taxon>Streptophyta</taxon>
        <taxon>Embryophyta</taxon>
        <taxon>Tracheophyta</taxon>
        <taxon>Spermatophyta</taxon>
        <taxon>Magnoliopsida</taxon>
        <taxon>Ranunculales</taxon>
        <taxon>Papaveraceae</taxon>
        <taxon>Papaveroideae</taxon>
        <taxon>Papaver</taxon>
    </lineage>
</organism>
<evidence type="ECO:0000313" key="6">
    <source>
        <dbReference type="Proteomes" id="UP001177140"/>
    </source>
</evidence>
<dbReference type="Pfam" id="PF02458">
    <property type="entry name" value="Transferase"/>
    <property type="match status" value="1"/>
</dbReference>
<name>A0AA41VY19_PAPNU</name>
<dbReference type="PANTHER" id="PTHR31896:SF76">
    <property type="entry name" value="BAHD ACYLTRANSFERASE DCR"/>
    <property type="match status" value="1"/>
</dbReference>
<keyword evidence="2" id="KW-0808">Transferase</keyword>
<reference evidence="5" key="1">
    <citation type="submission" date="2022-03" db="EMBL/GenBank/DDBJ databases">
        <title>A functionally conserved STORR gene fusion in Papaver species that diverged 16.8 million years ago.</title>
        <authorList>
            <person name="Catania T."/>
        </authorList>
    </citation>
    <scope>NUCLEOTIDE SEQUENCE</scope>
    <source>
        <strain evidence="5">S-191538</strain>
    </source>
</reference>
<evidence type="ECO:0008006" key="7">
    <source>
        <dbReference type="Google" id="ProtNLM"/>
    </source>
</evidence>
<dbReference type="InterPro" id="IPR051283">
    <property type="entry name" value="Sec_Metabolite_Acyltrans"/>
</dbReference>
<keyword evidence="3" id="KW-0012">Acyltransferase</keyword>
<dbReference type="InterPro" id="IPR023213">
    <property type="entry name" value="CAT-like_dom_sf"/>
</dbReference>
<dbReference type="PANTHER" id="PTHR31896">
    <property type="entry name" value="FAMILY REGULATORY PROTEIN, PUTATIVE (AFU_ORTHOLOGUE AFUA_3G14730)-RELATED"/>
    <property type="match status" value="1"/>
</dbReference>
<dbReference type="EMBL" id="JAJJMA010317297">
    <property type="protein sequence ID" value="MCL7049533.1"/>
    <property type="molecule type" value="Genomic_DNA"/>
</dbReference>
<evidence type="ECO:0000256" key="1">
    <source>
        <dbReference type="ARBA" id="ARBA00009861"/>
    </source>
</evidence>
<sequence>MATENGKKEVEMRVKLINKTNVYPSSKKLGKQETPLVTFDLPYVTFYYNQKLLLYKNSGEDGIKFEETVEKLKEGLAFILEDFFPLAGKLEKDEEGVLKVVCEEECPGVEVVEAVAEGVDVAELADAESSSFLHEIVPYHGVMNLEGLHRPLLAVQFTKLKDGLAIGCAFNHAILDGMSTWHFLSSWAEICRGSTTISVQPFHDRAKARSTRVKLDLPESPAAFEKPVTANGESKEENNHTPAEPQLREKIFRFSGSTIEKIKSKANENLADDSKPFSTFQAFGSHIWYAVTKARNLKPEDYTVFTIFADLRKRVDPPMPDSYFGNLIQAIFTVTAAGALLSNPAEYGTKAIQGVIKSHDAKAINDRNAAWESNPVLFKYKDAGMNCVAVGSSPRFPVYEVDFGFGKPERVRSGTNNKFDGMVYLYQGKDGGKSMDVEITLESEAMKNLEMDEEFTKV</sequence>
<keyword evidence="6" id="KW-1185">Reference proteome</keyword>
<evidence type="ECO:0000313" key="5">
    <source>
        <dbReference type="EMBL" id="MCL7049533.1"/>
    </source>
</evidence>
<accession>A0AA41VY19</accession>
<comment type="similarity">
    <text evidence="1">Belongs to the plant acyltransferase family.</text>
</comment>
<protein>
    <recommendedName>
        <fullName evidence="7">BAHD acyltransferase</fullName>
    </recommendedName>
</protein>
<feature type="region of interest" description="Disordered" evidence="4">
    <location>
        <begin position="224"/>
        <end position="244"/>
    </location>
</feature>
<comment type="caution">
    <text evidence="5">The sequence shown here is derived from an EMBL/GenBank/DDBJ whole genome shotgun (WGS) entry which is preliminary data.</text>
</comment>